<dbReference type="GO" id="GO:0098609">
    <property type="term" value="P:cell-cell adhesion"/>
    <property type="evidence" value="ECO:0007669"/>
    <property type="project" value="TreeGrafter"/>
</dbReference>
<feature type="domain" description="Ig-like" evidence="17">
    <location>
        <begin position="230"/>
        <end position="325"/>
    </location>
</feature>
<comment type="similarity">
    <text evidence="13">Belongs to the hemolin family.</text>
</comment>
<dbReference type="FunFam" id="2.60.40.10:FF:000028">
    <property type="entry name" value="Neuronal cell adhesion molecule"/>
    <property type="match status" value="1"/>
</dbReference>
<dbReference type="SMART" id="SM00060">
    <property type="entry name" value="FN3"/>
    <property type="match status" value="6"/>
</dbReference>
<evidence type="ECO:0000256" key="6">
    <source>
        <dbReference type="ARBA" id="ARBA00022737"/>
    </source>
</evidence>
<evidence type="ECO:0000313" key="20">
    <source>
        <dbReference type="Proteomes" id="UP001153954"/>
    </source>
</evidence>
<dbReference type="FunFam" id="2.60.40.10:FF:000017">
    <property type="entry name" value="Down syndrome cell adhesion molecule b"/>
    <property type="match status" value="1"/>
</dbReference>
<dbReference type="SUPFAM" id="SSF48726">
    <property type="entry name" value="Immunoglobulin"/>
    <property type="match status" value="8"/>
</dbReference>
<evidence type="ECO:0000259" key="18">
    <source>
        <dbReference type="PROSITE" id="PS50853"/>
    </source>
</evidence>
<feature type="domain" description="Ig-like" evidence="17">
    <location>
        <begin position="420"/>
        <end position="509"/>
    </location>
</feature>
<dbReference type="PANTHER" id="PTHR44170">
    <property type="entry name" value="PROTEIN SIDEKICK"/>
    <property type="match status" value="1"/>
</dbReference>
<keyword evidence="5" id="KW-0732">Signal</keyword>
<feature type="compositionally biased region" description="Basic residues" evidence="15">
    <location>
        <begin position="1909"/>
        <end position="1919"/>
    </location>
</feature>
<dbReference type="GO" id="GO:0005576">
    <property type="term" value="C:extracellular region"/>
    <property type="evidence" value="ECO:0007669"/>
    <property type="project" value="UniProtKB-SubCell"/>
</dbReference>
<organism evidence="19 20">
    <name type="scientific">Euphydryas editha</name>
    <name type="common">Edith's checkerspot</name>
    <dbReference type="NCBI Taxonomy" id="104508"/>
    <lineage>
        <taxon>Eukaryota</taxon>
        <taxon>Metazoa</taxon>
        <taxon>Ecdysozoa</taxon>
        <taxon>Arthropoda</taxon>
        <taxon>Hexapoda</taxon>
        <taxon>Insecta</taxon>
        <taxon>Pterygota</taxon>
        <taxon>Neoptera</taxon>
        <taxon>Endopterygota</taxon>
        <taxon>Lepidoptera</taxon>
        <taxon>Glossata</taxon>
        <taxon>Ditrysia</taxon>
        <taxon>Papilionoidea</taxon>
        <taxon>Nymphalidae</taxon>
        <taxon>Nymphalinae</taxon>
        <taxon>Euphydryas</taxon>
    </lineage>
</organism>
<dbReference type="InterPro" id="IPR036116">
    <property type="entry name" value="FN3_sf"/>
</dbReference>
<evidence type="ECO:0000256" key="1">
    <source>
        <dbReference type="ARBA" id="ARBA00004479"/>
    </source>
</evidence>
<dbReference type="InterPro" id="IPR003599">
    <property type="entry name" value="Ig_sub"/>
</dbReference>
<feature type="domain" description="Ig-like" evidence="17">
    <location>
        <begin position="612"/>
        <end position="694"/>
    </location>
</feature>
<keyword evidence="6" id="KW-0677">Repeat</keyword>
<evidence type="ECO:0000256" key="12">
    <source>
        <dbReference type="ARBA" id="ARBA00023319"/>
    </source>
</evidence>
<feature type="transmembrane region" description="Helical" evidence="16">
    <location>
        <begin position="1710"/>
        <end position="1731"/>
    </location>
</feature>
<feature type="region of interest" description="Disordered" evidence="15">
    <location>
        <begin position="1855"/>
        <end position="1874"/>
    </location>
</feature>
<evidence type="ECO:0000256" key="15">
    <source>
        <dbReference type="SAM" id="MobiDB-lite"/>
    </source>
</evidence>
<evidence type="ECO:0000256" key="9">
    <source>
        <dbReference type="ARBA" id="ARBA00023136"/>
    </source>
</evidence>
<feature type="compositionally biased region" description="Polar residues" evidence="15">
    <location>
        <begin position="1764"/>
        <end position="1773"/>
    </location>
</feature>
<dbReference type="SMART" id="SM00409">
    <property type="entry name" value="IG"/>
    <property type="match status" value="8"/>
</dbReference>
<dbReference type="GO" id="GO:0048812">
    <property type="term" value="P:neuron projection morphogenesis"/>
    <property type="evidence" value="ECO:0007669"/>
    <property type="project" value="UniProtKB-ARBA"/>
</dbReference>
<feature type="region of interest" description="Disordered" evidence="15">
    <location>
        <begin position="1750"/>
        <end position="1773"/>
    </location>
</feature>
<feature type="compositionally biased region" description="Basic and acidic residues" evidence="15">
    <location>
        <begin position="1927"/>
        <end position="1940"/>
    </location>
</feature>
<dbReference type="EMBL" id="CAKOGL010000025">
    <property type="protein sequence ID" value="CAH2101990.1"/>
    <property type="molecule type" value="Genomic_DNA"/>
</dbReference>
<evidence type="ECO:0000256" key="7">
    <source>
        <dbReference type="ARBA" id="ARBA00022889"/>
    </source>
</evidence>
<evidence type="ECO:0000256" key="16">
    <source>
        <dbReference type="SAM" id="Phobius"/>
    </source>
</evidence>
<evidence type="ECO:0000256" key="11">
    <source>
        <dbReference type="ARBA" id="ARBA00023180"/>
    </source>
</evidence>
<keyword evidence="12" id="KW-0393">Immunoglobulin domain</keyword>
<keyword evidence="3" id="KW-0964">Secreted</keyword>
<dbReference type="PROSITE" id="PS50835">
    <property type="entry name" value="IG_LIKE"/>
    <property type="match status" value="8"/>
</dbReference>
<evidence type="ECO:0000256" key="8">
    <source>
        <dbReference type="ARBA" id="ARBA00022989"/>
    </source>
</evidence>
<dbReference type="CDD" id="cd00063">
    <property type="entry name" value="FN3"/>
    <property type="match status" value="4"/>
</dbReference>
<dbReference type="InterPro" id="IPR007110">
    <property type="entry name" value="Ig-like_dom"/>
</dbReference>
<evidence type="ECO:0000256" key="3">
    <source>
        <dbReference type="ARBA" id="ARBA00022525"/>
    </source>
</evidence>
<dbReference type="FunFam" id="2.60.40.10:FF:000104">
    <property type="entry name" value="Down syndrome cell adhesion molecule b"/>
    <property type="match status" value="1"/>
</dbReference>
<feature type="domain" description="Fibronectin type-III" evidence="18">
    <location>
        <begin position="1026"/>
        <end position="1121"/>
    </location>
</feature>
<dbReference type="SUPFAM" id="SSF49265">
    <property type="entry name" value="Fibronectin type III"/>
    <property type="match status" value="4"/>
</dbReference>
<feature type="domain" description="Ig-like" evidence="17">
    <location>
        <begin position="54"/>
        <end position="142"/>
    </location>
</feature>
<dbReference type="FunFam" id="2.60.40.10:FF:000032">
    <property type="entry name" value="palladin isoform X1"/>
    <property type="match status" value="1"/>
</dbReference>
<dbReference type="PANTHER" id="PTHR44170:SF6">
    <property type="entry name" value="CONTACTIN"/>
    <property type="match status" value="1"/>
</dbReference>
<keyword evidence="4 16" id="KW-0812">Transmembrane</keyword>
<gene>
    <name evidence="19" type="ORF">EEDITHA_LOCUS16687</name>
</gene>
<keyword evidence="7" id="KW-0130">Cell adhesion</keyword>
<feature type="domain" description="Ig-like" evidence="17">
    <location>
        <begin position="1117"/>
        <end position="1196"/>
    </location>
</feature>
<dbReference type="Pfam" id="PF00041">
    <property type="entry name" value="fn3"/>
    <property type="match status" value="4"/>
</dbReference>
<dbReference type="Gene3D" id="2.60.40.10">
    <property type="entry name" value="Immunoglobulins"/>
    <property type="match status" value="13"/>
</dbReference>
<dbReference type="PROSITE" id="PS50853">
    <property type="entry name" value="FN3"/>
    <property type="match status" value="5"/>
</dbReference>
<feature type="domain" description="Fibronectin type-III" evidence="18">
    <location>
        <begin position="832"/>
        <end position="925"/>
    </location>
</feature>
<evidence type="ECO:0000256" key="5">
    <source>
        <dbReference type="ARBA" id="ARBA00022729"/>
    </source>
</evidence>
<dbReference type="GO" id="GO:0016020">
    <property type="term" value="C:membrane"/>
    <property type="evidence" value="ECO:0007669"/>
    <property type="project" value="UniProtKB-SubCell"/>
</dbReference>
<feature type="compositionally biased region" description="Polar residues" evidence="15">
    <location>
        <begin position="1862"/>
        <end position="1874"/>
    </location>
</feature>
<dbReference type="InterPro" id="IPR036179">
    <property type="entry name" value="Ig-like_dom_sf"/>
</dbReference>
<dbReference type="InterPro" id="IPR003598">
    <property type="entry name" value="Ig_sub2"/>
</dbReference>
<protein>
    <recommendedName>
        <fullName evidence="14">Hemolin</fullName>
    </recommendedName>
</protein>
<evidence type="ECO:0000313" key="19">
    <source>
        <dbReference type="EMBL" id="CAH2101990.1"/>
    </source>
</evidence>
<evidence type="ECO:0000256" key="14">
    <source>
        <dbReference type="ARBA" id="ARBA00068688"/>
    </source>
</evidence>
<keyword evidence="10" id="KW-1015">Disulfide bond</keyword>
<evidence type="ECO:0000256" key="2">
    <source>
        <dbReference type="ARBA" id="ARBA00004613"/>
    </source>
</evidence>
<evidence type="ECO:0000256" key="10">
    <source>
        <dbReference type="ARBA" id="ARBA00023157"/>
    </source>
</evidence>
<dbReference type="Pfam" id="PF25059">
    <property type="entry name" value="FN3_DSCAM-DSCAML_C"/>
    <property type="match status" value="1"/>
</dbReference>
<dbReference type="InterPro" id="IPR056754">
    <property type="entry name" value="DSCAM/DSCAML_C"/>
</dbReference>
<sequence length="1940" mass="209543">MIGGSRGDILVIREARSDDASLYSCEAQHVLTGEKRRSTGAMIAVSHTTGSMAPRILTISEDETVPQGGDIRLVCCAIGSPPPTYSWFRHANGRLSPVSNSIRISVSEQVLIIRRAQISDSGIWTCRAHNQYGEQRRDARLRVRSRLVVSVHPQLQVANSGSSVTFNCSVEGGDARVRWLHDGVPVGGGERVLRVHGVVRAHRGMYQCFAERDLDSAQAAAELRLGDTAPELHYTFIEQALHPGPALALHCSASGSPSPRFTWLLDMQAVEEHNTPQRSISQFMSPNGDIVSYLNITSVRPEDGGRYTCRAHNTRGAVEHSTRLNVYGPPSIRNIGPVRVVAGVNTTIYCPYSGFPISDIRWQRGGLDVGSSGRALSGSGGELLLWPAEPADAGVYSCRVTAPSGQYAQKDVQIFVRNPPKIAGFSFPADLVEGSSIQVLCGITSGDKPVYFSWLKDGQHIPSNLQVQEKSLDEFSFLIFSHVTSKHSGEYTCVASNTAAEVNHTARLAVKVAPSWVYEPQDVSALLGTQILTHCATKGYPEPRITWLKEQGPGSNDFRPLNRIELPISVLSNGSLSAAAASHIHEGRYVCRSDNGVGRGLSKIITVSVNEPAHFEFSSRNMSVRRTSSAALTCAARGDPPIQLHWTHNMQRLDLSTYRVSVSEKRSESGASSTLTIAHAQRRDSGVYRCRAENAYGRDELLIYLAVQEFPEAPQGLVVIRREGRAAYLAWRRGYDGNARLRAYRLQYRVVGDARRAADWTDAPTRDISPDLLIQRQESSEPESEVILEYRVDGLRPATAYALRLAAVNDIGDSEYSESVIVQTLEEAPSEPPRNVEIQADAPGELLVKWQPPSQESWNGELLGYAIWWRGDNTSLALTVPGWSAARARLAALRAHARYEVRVRALNAVGAGPSCAPLAATTLEDVPEAPPQHLRCEPLSAQSFRVWWEPPPAVSRGGLLLGYEIMYQEVGALDAIWERRRAGGGEAQVGGLRAGNYSLQVAARTAAGLGPPAATYCATLDDVPGPPADIKAVPNSEESVIVSWLAPVQKNGKIRHYTVYYRPQRTGQHSHVMVPHADDEQMLEVRGLLEHQLYEFWVTAATAAGEGEMSAIVARKPTARAGAKIWSFPRRVTAAEGSRVVLTCGSAGTPTPLRIWSRRRPPSPAVDPRIRIEGHRLVVPKLEAALADNYTCAVRNPWGEERGAWELRAAPPPARPRLRLVAAAPAALALAWDAPDARGFTLEYARGEGAWQAVSLAGTARAHALRRLACGARYRLRLTAHSAAGAAAASDVLAAATSGGVLLSIYTIYRLRLTAHSAAGAAAASDVLAAVTSGGGQCCSLYILYTACGSPRTPPPARPPRATCWPRPLAAERRRSVLLSIYTIYRLRLTAHSAAGAAAASDVLAAATSGGGQCCSLYILYTACGSPRTPPPARPPRATCWPRPLAAERRRSVLLSIYTIYRLRLTAHSAAGAAAASDVLAAATSGGGQCCSLYILYRLRLTAHSAAGAAAASDVLAAATSGGGQCCSLYILYTACGSPRTPPPARPPRATCWPRPLAAEVSAALYIYYIPPAAHRALRRRRGRRERRAGRASKPADEKHLITSNSSCVRLNLLTWDSNSCPLIHFVVSVRSFEEATWRSETVGLDIVPTAICGLHSATWYHLKVVALSTAGSTTATYYFSTLTEDGERIAAPAQFPSGGEEGIAAGNGFAILATAAGLLVALLLLAVLAYRRTVTASCFRKGYEQSGVSEEDKSIEKRDNRRNCQQVYTSSPIKHPNKKEQQEMYEISPYATFSMAGGATGGGAGGEAGGGTLRTFGRAEPAPLAAAPPRAHAHRSPAHTDEYTLSRAMTLMVRRTESDSDSSGSPCAECNSSVSYRMPLAPGKAEEVFRAVTDSSAESCGGSGPRDKARRRPRRHHAPNTNRYQQRQEQERRDFTIHV</sequence>
<feature type="domain" description="Fibronectin type-III" evidence="18">
    <location>
        <begin position="930"/>
        <end position="1023"/>
    </location>
</feature>
<feature type="domain" description="Ig-like" evidence="17">
    <location>
        <begin position="330"/>
        <end position="413"/>
    </location>
</feature>
<dbReference type="Proteomes" id="UP001153954">
    <property type="component" value="Unassembled WGS sequence"/>
</dbReference>
<evidence type="ECO:0000256" key="13">
    <source>
        <dbReference type="ARBA" id="ARBA00061228"/>
    </source>
</evidence>
<accession>A0AAU9UYS2</accession>
<feature type="domain" description="Fibronectin type-III" evidence="18">
    <location>
        <begin position="1212"/>
        <end position="1300"/>
    </location>
</feature>
<keyword evidence="11" id="KW-0325">Glycoprotein</keyword>
<dbReference type="FunFam" id="2.60.40.10:FF:000719">
    <property type="entry name" value="nephrin isoform X1"/>
    <property type="match status" value="1"/>
</dbReference>
<keyword evidence="20" id="KW-1185">Reference proteome</keyword>
<keyword evidence="9 16" id="KW-0472">Membrane</keyword>
<keyword evidence="8 16" id="KW-1133">Transmembrane helix</keyword>
<dbReference type="InterPro" id="IPR013783">
    <property type="entry name" value="Ig-like_fold"/>
</dbReference>
<reference evidence="19" key="1">
    <citation type="submission" date="2022-03" db="EMBL/GenBank/DDBJ databases">
        <authorList>
            <person name="Tunstrom K."/>
        </authorList>
    </citation>
    <scope>NUCLEOTIDE SEQUENCE</scope>
</reference>
<dbReference type="FunFam" id="2.60.40.10:FF:000333">
    <property type="entry name" value="Down syndrome cell adhesion molecule"/>
    <property type="match status" value="1"/>
</dbReference>
<comment type="subcellular location">
    <subcellularLocation>
        <location evidence="1">Membrane</location>
        <topology evidence="1">Single-pass type I membrane protein</topology>
    </subcellularLocation>
    <subcellularLocation>
        <location evidence="2">Secreted</location>
    </subcellularLocation>
</comment>
<feature type="region of interest" description="Disordered" evidence="15">
    <location>
        <begin position="1893"/>
        <end position="1940"/>
    </location>
</feature>
<evidence type="ECO:0000256" key="4">
    <source>
        <dbReference type="ARBA" id="ARBA00022692"/>
    </source>
</evidence>
<dbReference type="SMART" id="SM00408">
    <property type="entry name" value="IGc2"/>
    <property type="match status" value="8"/>
</dbReference>
<evidence type="ECO:0000259" key="17">
    <source>
        <dbReference type="PROSITE" id="PS50835"/>
    </source>
</evidence>
<feature type="domain" description="Ig-like" evidence="17">
    <location>
        <begin position="514"/>
        <end position="608"/>
    </location>
</feature>
<dbReference type="CDD" id="cd20956">
    <property type="entry name" value="IgI_4_Dscam"/>
    <property type="match status" value="1"/>
</dbReference>
<dbReference type="InterPro" id="IPR003961">
    <property type="entry name" value="FN3_dom"/>
</dbReference>
<dbReference type="InterPro" id="IPR013098">
    <property type="entry name" value="Ig_I-set"/>
</dbReference>
<dbReference type="Pfam" id="PF13927">
    <property type="entry name" value="Ig_3"/>
    <property type="match status" value="5"/>
</dbReference>
<comment type="caution">
    <text evidence="19">The sequence shown here is derived from an EMBL/GenBank/DDBJ whole genome shotgun (WGS) entry which is preliminary data.</text>
</comment>
<proteinExistence type="inferred from homology"/>
<feature type="compositionally biased region" description="Basic and acidic residues" evidence="15">
    <location>
        <begin position="1751"/>
        <end position="1763"/>
    </location>
</feature>
<dbReference type="Pfam" id="PF07679">
    <property type="entry name" value="I-set"/>
    <property type="match status" value="3"/>
</dbReference>
<name>A0AAU9UYS2_EUPED</name>
<feature type="domain" description="Fibronectin type-III" evidence="18">
    <location>
        <begin position="713"/>
        <end position="827"/>
    </location>
</feature>
<feature type="domain" description="Ig-like" evidence="17">
    <location>
        <begin position="145"/>
        <end position="224"/>
    </location>
</feature>